<sequence length="110" mass="12535">MSHADNGKSVMLSRGRGAARGILVAARVILVPVQVHDHRFSSVYNRGCRHPWRLFRSRLTCRRWKPLSQPLLSISRADEVLCDAYILTSPFDCALSELHFFPKLCCKVQI</sequence>
<keyword evidence="2" id="KW-1185">Reference proteome</keyword>
<name>A0ABU6T8Q6_9FABA</name>
<gene>
    <name evidence="1" type="ORF">PIB30_017092</name>
</gene>
<evidence type="ECO:0000313" key="1">
    <source>
        <dbReference type="EMBL" id="MED6144596.1"/>
    </source>
</evidence>
<proteinExistence type="predicted"/>
<comment type="caution">
    <text evidence="1">The sequence shown here is derived from an EMBL/GenBank/DDBJ whole genome shotgun (WGS) entry which is preliminary data.</text>
</comment>
<organism evidence="1 2">
    <name type="scientific">Stylosanthes scabra</name>
    <dbReference type="NCBI Taxonomy" id="79078"/>
    <lineage>
        <taxon>Eukaryota</taxon>
        <taxon>Viridiplantae</taxon>
        <taxon>Streptophyta</taxon>
        <taxon>Embryophyta</taxon>
        <taxon>Tracheophyta</taxon>
        <taxon>Spermatophyta</taxon>
        <taxon>Magnoliopsida</taxon>
        <taxon>eudicotyledons</taxon>
        <taxon>Gunneridae</taxon>
        <taxon>Pentapetalae</taxon>
        <taxon>rosids</taxon>
        <taxon>fabids</taxon>
        <taxon>Fabales</taxon>
        <taxon>Fabaceae</taxon>
        <taxon>Papilionoideae</taxon>
        <taxon>50 kb inversion clade</taxon>
        <taxon>dalbergioids sensu lato</taxon>
        <taxon>Dalbergieae</taxon>
        <taxon>Pterocarpus clade</taxon>
        <taxon>Stylosanthes</taxon>
    </lineage>
</organism>
<accession>A0ABU6T8Q6</accession>
<dbReference type="EMBL" id="JASCZI010090670">
    <property type="protein sequence ID" value="MED6144596.1"/>
    <property type="molecule type" value="Genomic_DNA"/>
</dbReference>
<protein>
    <submittedName>
        <fullName evidence="1">Uncharacterized protein</fullName>
    </submittedName>
</protein>
<dbReference type="Proteomes" id="UP001341840">
    <property type="component" value="Unassembled WGS sequence"/>
</dbReference>
<evidence type="ECO:0000313" key="2">
    <source>
        <dbReference type="Proteomes" id="UP001341840"/>
    </source>
</evidence>
<reference evidence="1 2" key="1">
    <citation type="journal article" date="2023" name="Plants (Basel)">
        <title>Bridging the Gap: Combining Genomics and Transcriptomics Approaches to Understand Stylosanthes scabra, an Orphan Legume from the Brazilian Caatinga.</title>
        <authorList>
            <person name="Ferreira-Neto J.R.C."/>
            <person name="da Silva M.D."/>
            <person name="Binneck E."/>
            <person name="de Melo N.F."/>
            <person name="da Silva R.H."/>
            <person name="de Melo A.L.T.M."/>
            <person name="Pandolfi V."/>
            <person name="Bustamante F.O."/>
            <person name="Brasileiro-Vidal A.C."/>
            <person name="Benko-Iseppon A.M."/>
        </authorList>
    </citation>
    <scope>NUCLEOTIDE SEQUENCE [LARGE SCALE GENOMIC DNA]</scope>
    <source>
        <tissue evidence="1">Leaves</tissue>
    </source>
</reference>